<name>A0A081LCB3_9BACI</name>
<dbReference type="Proteomes" id="UP000028091">
    <property type="component" value="Unassembled WGS sequence"/>
</dbReference>
<evidence type="ECO:0000313" key="2">
    <source>
        <dbReference type="EMBL" id="KEP26889.1"/>
    </source>
</evidence>
<dbReference type="RefSeq" id="WP_034320115.1">
    <property type="nucleotide sequence ID" value="NZ_JOTP01000006.1"/>
</dbReference>
<dbReference type="AlphaFoldDB" id="A0A081LCB3"/>
<dbReference type="EMBL" id="JOTP01000006">
    <property type="protein sequence ID" value="KEP26889.1"/>
    <property type="molecule type" value="Genomic_DNA"/>
</dbReference>
<evidence type="ECO:0000256" key="1">
    <source>
        <dbReference type="SAM" id="Phobius"/>
    </source>
</evidence>
<keyword evidence="1" id="KW-0472">Membrane</keyword>
<comment type="caution">
    <text evidence="2">The sequence shown here is derived from an EMBL/GenBank/DDBJ whole genome shotgun (WGS) entry which is preliminary data.</text>
</comment>
<sequence length="68" mass="8021">MKKSKWLLHVFLTALITMWIQAGLDQVNIIQITNIWVDASSWIIIFFVIYALLDWTAHVLAKRKTVHR</sequence>
<reference evidence="2 3" key="1">
    <citation type="submission" date="2012-09" db="EMBL/GenBank/DDBJ databases">
        <title>Genome Sequence of Bacillus sp. DW5-4.</title>
        <authorList>
            <person name="Lai Q."/>
            <person name="Liu Y."/>
            <person name="Shao Z."/>
        </authorList>
    </citation>
    <scope>NUCLEOTIDE SEQUENCE [LARGE SCALE GENOMIC DNA]</scope>
    <source>
        <strain evidence="2 3">DW5-4</strain>
    </source>
</reference>
<keyword evidence="3" id="KW-1185">Reference proteome</keyword>
<accession>A0A081LCB3</accession>
<protein>
    <submittedName>
        <fullName evidence="2">Uncharacterized protein</fullName>
    </submittedName>
</protein>
<dbReference type="OrthoDB" id="2918410at2"/>
<dbReference type="eggNOG" id="ENOG5030D6G">
    <property type="taxonomic scope" value="Bacteria"/>
</dbReference>
<organism evidence="2 3">
    <name type="scientific">Bacillus zhangzhouensis</name>
    <dbReference type="NCBI Taxonomy" id="1178540"/>
    <lineage>
        <taxon>Bacteria</taxon>
        <taxon>Bacillati</taxon>
        <taxon>Bacillota</taxon>
        <taxon>Bacilli</taxon>
        <taxon>Bacillales</taxon>
        <taxon>Bacillaceae</taxon>
        <taxon>Bacillus</taxon>
    </lineage>
</organism>
<evidence type="ECO:0000313" key="3">
    <source>
        <dbReference type="Proteomes" id="UP000028091"/>
    </source>
</evidence>
<feature type="transmembrane region" description="Helical" evidence="1">
    <location>
        <begin position="41"/>
        <end position="61"/>
    </location>
</feature>
<keyword evidence="1" id="KW-0812">Transmembrane</keyword>
<keyword evidence="1" id="KW-1133">Transmembrane helix</keyword>
<gene>
    <name evidence="2" type="ORF">BA70_16845</name>
</gene>
<proteinExistence type="predicted"/>